<name>A0A4Z1AH90_9LEPT</name>
<dbReference type="OrthoDB" id="9767863at2"/>
<evidence type="ECO:0000313" key="3">
    <source>
        <dbReference type="EMBL" id="TGL87677.1"/>
    </source>
</evidence>
<keyword evidence="3" id="KW-0012">Acyltransferase</keyword>
<evidence type="ECO:0000259" key="2">
    <source>
        <dbReference type="Pfam" id="PF01757"/>
    </source>
</evidence>
<evidence type="ECO:0000256" key="1">
    <source>
        <dbReference type="SAM" id="Phobius"/>
    </source>
</evidence>
<dbReference type="RefSeq" id="WP_135586713.1">
    <property type="nucleotide sequence ID" value="NZ_RQGO01000010.1"/>
</dbReference>
<keyword evidence="1" id="KW-0472">Membrane</keyword>
<feature type="transmembrane region" description="Helical" evidence="1">
    <location>
        <begin position="166"/>
        <end position="182"/>
    </location>
</feature>
<sequence>MKKAIKDLFRNGESEIKPLNGLRAFAILFVLVNHYYINLKSIIAPYPTLELLYSNLWSGVDLFFVLSGFLISKGLWENWKVDTKLDFKKFYIKRTLRIFPAYYLFLTITYLTGKIMIFSYERNRILNEAVENLQKAIGNSWADFVFLGNYLQGIHTHTWSLSTEEQFYLIFPILCATIFFKFEFKVRQFLLLLVYLLPVLFRILILSKIEGFSNPPYYEEIYHPFQTRFDSLIIGVIAMDIYMNKENWSNEIKDNVVYFYSLLLLFFSFLIFSHLQSQYDPNFFRHTFKYNVQNIGFAGILYLSIIKIESPISKFLSLNVFSPIAKLSYTIYLWHFIIMGVSMALFKINAKTSIFEFHLKFLAMLVLQVILTLPLYIFIELPFQKLRKKFYNENNKS</sequence>
<feature type="transmembrane region" description="Helical" evidence="1">
    <location>
        <begin position="255"/>
        <end position="275"/>
    </location>
</feature>
<dbReference type="PANTHER" id="PTHR23028:SF53">
    <property type="entry name" value="ACYL_TRANSF_3 DOMAIN-CONTAINING PROTEIN"/>
    <property type="match status" value="1"/>
</dbReference>
<proteinExistence type="predicted"/>
<evidence type="ECO:0000313" key="4">
    <source>
        <dbReference type="Proteomes" id="UP000298263"/>
    </source>
</evidence>
<dbReference type="GO" id="GO:0016747">
    <property type="term" value="F:acyltransferase activity, transferring groups other than amino-acyl groups"/>
    <property type="evidence" value="ECO:0007669"/>
    <property type="project" value="InterPro"/>
</dbReference>
<feature type="transmembrane region" description="Helical" evidence="1">
    <location>
        <begin position="57"/>
        <end position="76"/>
    </location>
</feature>
<dbReference type="InterPro" id="IPR050879">
    <property type="entry name" value="Acyltransferase_3"/>
</dbReference>
<keyword evidence="3" id="KW-0808">Transferase</keyword>
<organism evidence="3 4">
    <name type="scientific">Leptospira congkakensis</name>
    <dbReference type="NCBI Taxonomy" id="2484932"/>
    <lineage>
        <taxon>Bacteria</taxon>
        <taxon>Pseudomonadati</taxon>
        <taxon>Spirochaetota</taxon>
        <taxon>Spirochaetia</taxon>
        <taxon>Leptospirales</taxon>
        <taxon>Leptospiraceae</taxon>
        <taxon>Leptospira</taxon>
    </lineage>
</organism>
<keyword evidence="4" id="KW-1185">Reference proteome</keyword>
<keyword evidence="1" id="KW-0812">Transmembrane</keyword>
<dbReference type="GO" id="GO:0009103">
    <property type="term" value="P:lipopolysaccharide biosynthetic process"/>
    <property type="evidence" value="ECO:0007669"/>
    <property type="project" value="TreeGrafter"/>
</dbReference>
<feature type="transmembrane region" description="Helical" evidence="1">
    <location>
        <begin position="287"/>
        <end position="306"/>
    </location>
</feature>
<feature type="transmembrane region" description="Helical" evidence="1">
    <location>
        <begin position="327"/>
        <end position="346"/>
    </location>
</feature>
<dbReference type="GO" id="GO:0016020">
    <property type="term" value="C:membrane"/>
    <property type="evidence" value="ECO:0007669"/>
    <property type="project" value="TreeGrafter"/>
</dbReference>
<gene>
    <name evidence="3" type="ORF">EHQ69_16360</name>
</gene>
<dbReference type="Pfam" id="PF01757">
    <property type="entry name" value="Acyl_transf_3"/>
    <property type="match status" value="1"/>
</dbReference>
<dbReference type="AlphaFoldDB" id="A0A4Z1AH90"/>
<dbReference type="InterPro" id="IPR002656">
    <property type="entry name" value="Acyl_transf_3_dom"/>
</dbReference>
<comment type="caution">
    <text evidence="3">The sequence shown here is derived from an EMBL/GenBank/DDBJ whole genome shotgun (WGS) entry which is preliminary data.</text>
</comment>
<dbReference type="Proteomes" id="UP000298263">
    <property type="component" value="Unassembled WGS sequence"/>
</dbReference>
<protein>
    <submittedName>
        <fullName evidence="3">Acyltransferase</fullName>
    </submittedName>
</protein>
<feature type="domain" description="Acyltransferase 3" evidence="2">
    <location>
        <begin position="19"/>
        <end position="376"/>
    </location>
</feature>
<feature type="transmembrane region" description="Helical" evidence="1">
    <location>
        <begin position="189"/>
        <end position="205"/>
    </location>
</feature>
<feature type="transmembrane region" description="Helical" evidence="1">
    <location>
        <begin position="96"/>
        <end position="117"/>
    </location>
</feature>
<accession>A0A4Z1AH90</accession>
<feature type="transmembrane region" description="Helical" evidence="1">
    <location>
        <begin position="21"/>
        <end position="37"/>
    </location>
</feature>
<keyword evidence="1" id="KW-1133">Transmembrane helix</keyword>
<dbReference type="EMBL" id="RQGP01000027">
    <property type="protein sequence ID" value="TGL87677.1"/>
    <property type="molecule type" value="Genomic_DNA"/>
</dbReference>
<feature type="transmembrane region" description="Helical" evidence="1">
    <location>
        <begin position="225"/>
        <end position="243"/>
    </location>
</feature>
<feature type="transmembrane region" description="Helical" evidence="1">
    <location>
        <begin position="358"/>
        <end position="379"/>
    </location>
</feature>
<dbReference type="PANTHER" id="PTHR23028">
    <property type="entry name" value="ACETYLTRANSFERASE"/>
    <property type="match status" value="1"/>
</dbReference>
<reference evidence="3" key="1">
    <citation type="journal article" date="2019" name="PLoS Negl. Trop. Dis.">
        <title>Revisiting the worldwide diversity of Leptospira species in the environment.</title>
        <authorList>
            <person name="Vincent A.T."/>
            <person name="Schiettekatte O."/>
            <person name="Bourhy P."/>
            <person name="Veyrier F.J."/>
            <person name="Picardeau M."/>
        </authorList>
    </citation>
    <scope>NUCLEOTIDE SEQUENCE [LARGE SCALE GENOMIC DNA]</scope>
    <source>
        <strain evidence="3">201702422</strain>
    </source>
</reference>